<keyword evidence="4" id="KW-1185">Reference proteome</keyword>
<proteinExistence type="predicted"/>
<evidence type="ECO:0000313" key="3">
    <source>
        <dbReference type="EMBL" id="RDW93188.1"/>
    </source>
</evidence>
<dbReference type="OrthoDB" id="3450745at2759"/>
<reference evidence="3 4" key="1">
    <citation type="journal article" date="2018" name="IMA Fungus">
        <title>IMA Genome-F 9: Draft genome sequence of Annulohypoxylon stygium, Aspergillus mulundensis, Berkeleyomyces basicola (syn. Thielaviopsis basicola), Ceratocystis smalleyi, two Cercospora beticola strains, Coleophoma cylindrospora, Fusarium fracticaudum, Phialophora cf. hyalina, and Morchella septimelata.</title>
        <authorList>
            <person name="Wingfield B.D."/>
            <person name="Bills G.F."/>
            <person name="Dong Y."/>
            <person name="Huang W."/>
            <person name="Nel W.J."/>
            <person name="Swalarsk-Parry B.S."/>
            <person name="Vaghefi N."/>
            <person name="Wilken P.M."/>
            <person name="An Z."/>
            <person name="de Beer Z.W."/>
            <person name="De Vos L."/>
            <person name="Chen L."/>
            <person name="Duong T.A."/>
            <person name="Gao Y."/>
            <person name="Hammerbacher A."/>
            <person name="Kikkert J.R."/>
            <person name="Li Y."/>
            <person name="Li H."/>
            <person name="Li K."/>
            <person name="Li Q."/>
            <person name="Liu X."/>
            <person name="Ma X."/>
            <person name="Naidoo K."/>
            <person name="Pethybridge S.J."/>
            <person name="Sun J."/>
            <person name="Steenkamp E.T."/>
            <person name="van der Nest M.A."/>
            <person name="van Wyk S."/>
            <person name="Wingfield M.J."/>
            <person name="Xiong C."/>
            <person name="Yue Q."/>
            <person name="Zhang X."/>
        </authorList>
    </citation>
    <scope>NUCLEOTIDE SEQUENCE [LARGE SCALE GENOMIC DNA]</scope>
    <source>
        <strain evidence="3 4">DSM 5745</strain>
    </source>
</reference>
<accession>A0A3D8T5A4</accession>
<organism evidence="3 4">
    <name type="scientific">Aspergillus mulundensis</name>
    <dbReference type="NCBI Taxonomy" id="1810919"/>
    <lineage>
        <taxon>Eukaryota</taxon>
        <taxon>Fungi</taxon>
        <taxon>Dikarya</taxon>
        <taxon>Ascomycota</taxon>
        <taxon>Pezizomycotina</taxon>
        <taxon>Eurotiomycetes</taxon>
        <taxon>Eurotiomycetidae</taxon>
        <taxon>Eurotiales</taxon>
        <taxon>Aspergillaceae</taxon>
        <taxon>Aspergillus</taxon>
        <taxon>Aspergillus subgen. Nidulantes</taxon>
    </lineage>
</organism>
<feature type="region of interest" description="Disordered" evidence="1">
    <location>
        <begin position="20"/>
        <end position="44"/>
    </location>
</feature>
<dbReference type="EMBL" id="PVWQ01000001">
    <property type="protein sequence ID" value="RDW93188.1"/>
    <property type="molecule type" value="Genomic_DNA"/>
</dbReference>
<dbReference type="GeneID" id="38110880"/>
<evidence type="ECO:0000256" key="2">
    <source>
        <dbReference type="SAM" id="SignalP"/>
    </source>
</evidence>
<evidence type="ECO:0000256" key="1">
    <source>
        <dbReference type="SAM" id="MobiDB-lite"/>
    </source>
</evidence>
<dbReference type="Proteomes" id="UP000256690">
    <property type="component" value="Unassembled WGS sequence"/>
</dbReference>
<keyword evidence="2" id="KW-0732">Signal</keyword>
<evidence type="ECO:0000313" key="4">
    <source>
        <dbReference type="Proteomes" id="UP000256690"/>
    </source>
</evidence>
<name>A0A3D8T5A4_9EURO</name>
<dbReference type="RefSeq" id="XP_026608371.1">
    <property type="nucleotide sequence ID" value="XM_026742526.1"/>
</dbReference>
<feature type="signal peptide" evidence="2">
    <location>
        <begin position="1"/>
        <end position="19"/>
    </location>
</feature>
<comment type="caution">
    <text evidence="3">The sequence shown here is derived from an EMBL/GenBank/DDBJ whole genome shotgun (WGS) entry which is preliminary data.</text>
</comment>
<protein>
    <submittedName>
        <fullName evidence="3">Uncharacterized protein</fullName>
    </submittedName>
</protein>
<feature type="chain" id="PRO_5017646327" evidence="2">
    <location>
        <begin position="20"/>
        <end position="231"/>
    </location>
</feature>
<sequence>MRFSKVLTGLLFLAVSAAATPTPPQESSPIAGGHPGPRPRPLPPCNSEYRPCRCPPGSTFKNFTSFSLIGAPAAHVQIVMGDFFDMTFQSLTPNSTTGSNQVAGATRSFNFTVPAAGYYLFREELTKWKTWPDGSFIQEYRQHPDPPLVKVPGGGGGYYGMWQRIIGQQTLIPNETALVWKNWRCDIGEPFPAVLSHENGMNKASSMLQDLGLHTGVDIKAYTTFYEVRDD</sequence>
<dbReference type="AlphaFoldDB" id="A0A3D8T5A4"/>
<dbReference type="STRING" id="1810919.A0A3D8T5A4"/>
<gene>
    <name evidence="3" type="ORF">DSM5745_00510</name>
</gene>